<evidence type="ECO:0000256" key="2">
    <source>
        <dbReference type="ARBA" id="ARBA00007613"/>
    </source>
</evidence>
<evidence type="ECO:0000256" key="5">
    <source>
        <dbReference type="ARBA" id="ARBA00022692"/>
    </source>
</evidence>
<keyword evidence="8" id="KW-0732">Signal</keyword>
<sequence length="392" mass="43874">MRKMILLLCALTLSGAGAQNNMADILSCIEANNPQLKAGAQMVLSQKAEVSSQNSLADPTFELEHLWGAQNAGDRKYDITVLQSFDFPSLYVQRNRVGNLKRSLYDGQQTLLRQQVLLQAKELCLRIVYLNRCIELSDKRLAAADELARLYRGKLESGDAAILDVNKIEIEQLNVTTANTRLRNELATCLAQLRALNGGEALDVELSALIYPEAVLPASFDELKTQALQADPELQLLRQESLIADKSVALNRSGWLPKFELGYRHAYELGERFNGFAVGVSIPLFANRKKVKMAKAQALAGTFAVNNREQQALAELQSAYDEAVTLKQNHARYDLLTRQNNLGLLQKALAAGKISMVEYLVDATQLYEAFDNRLSLEYEYQLRLARLYKFEL</sequence>
<name>A0A921MPV3_9BACT</name>
<comment type="caution">
    <text evidence="9">The sequence shown here is derived from an EMBL/GenBank/DDBJ whole genome shotgun (WGS) entry which is preliminary data.</text>
</comment>
<keyword evidence="3" id="KW-0813">Transport</keyword>
<evidence type="ECO:0000313" key="10">
    <source>
        <dbReference type="Proteomes" id="UP000757103"/>
    </source>
</evidence>
<feature type="chain" id="PRO_5037908897" evidence="8">
    <location>
        <begin position="19"/>
        <end position="392"/>
    </location>
</feature>
<proteinExistence type="inferred from homology"/>
<dbReference type="GO" id="GO:0015288">
    <property type="term" value="F:porin activity"/>
    <property type="evidence" value="ECO:0007669"/>
    <property type="project" value="TreeGrafter"/>
</dbReference>
<keyword evidence="6" id="KW-0472">Membrane</keyword>
<dbReference type="GO" id="GO:0009279">
    <property type="term" value="C:cell outer membrane"/>
    <property type="evidence" value="ECO:0007669"/>
    <property type="project" value="UniProtKB-SubCell"/>
</dbReference>
<evidence type="ECO:0000256" key="7">
    <source>
        <dbReference type="ARBA" id="ARBA00023237"/>
    </source>
</evidence>
<dbReference type="Gene3D" id="1.20.1600.10">
    <property type="entry name" value="Outer membrane efflux proteins (OEP)"/>
    <property type="match status" value="1"/>
</dbReference>
<keyword evidence="7" id="KW-0998">Cell outer membrane</keyword>
<dbReference type="PANTHER" id="PTHR30026:SF20">
    <property type="entry name" value="OUTER MEMBRANE PROTEIN TOLC"/>
    <property type="match status" value="1"/>
</dbReference>
<dbReference type="InterPro" id="IPR051906">
    <property type="entry name" value="TolC-like"/>
</dbReference>
<evidence type="ECO:0000256" key="6">
    <source>
        <dbReference type="ARBA" id="ARBA00023136"/>
    </source>
</evidence>
<organism evidence="9 10">
    <name type="scientific">Barnesiella viscericola</name>
    <dbReference type="NCBI Taxonomy" id="397865"/>
    <lineage>
        <taxon>Bacteria</taxon>
        <taxon>Pseudomonadati</taxon>
        <taxon>Bacteroidota</taxon>
        <taxon>Bacteroidia</taxon>
        <taxon>Bacteroidales</taxon>
        <taxon>Barnesiellaceae</taxon>
        <taxon>Barnesiella</taxon>
    </lineage>
</organism>
<dbReference type="Pfam" id="PF02321">
    <property type="entry name" value="OEP"/>
    <property type="match status" value="1"/>
</dbReference>
<dbReference type="PANTHER" id="PTHR30026">
    <property type="entry name" value="OUTER MEMBRANE PROTEIN TOLC"/>
    <property type="match status" value="1"/>
</dbReference>
<reference evidence="9" key="1">
    <citation type="journal article" date="2021" name="PeerJ">
        <title>Extensive microbial diversity within the chicken gut microbiome revealed by metagenomics and culture.</title>
        <authorList>
            <person name="Gilroy R."/>
            <person name="Ravi A."/>
            <person name="Getino M."/>
            <person name="Pursley I."/>
            <person name="Horton D.L."/>
            <person name="Alikhan N.F."/>
            <person name="Baker D."/>
            <person name="Gharbi K."/>
            <person name="Hall N."/>
            <person name="Watson M."/>
            <person name="Adriaenssens E.M."/>
            <person name="Foster-Nyarko E."/>
            <person name="Jarju S."/>
            <person name="Secka A."/>
            <person name="Antonio M."/>
            <person name="Oren A."/>
            <person name="Chaudhuri R.R."/>
            <person name="La Ragione R."/>
            <person name="Hildebrand F."/>
            <person name="Pallen M.J."/>
        </authorList>
    </citation>
    <scope>NUCLEOTIDE SEQUENCE</scope>
    <source>
        <strain evidence="9">CHK121-7720</strain>
    </source>
</reference>
<comment type="similarity">
    <text evidence="2">Belongs to the outer membrane factor (OMF) (TC 1.B.17) family.</text>
</comment>
<dbReference type="Proteomes" id="UP000757103">
    <property type="component" value="Unassembled WGS sequence"/>
</dbReference>
<dbReference type="EMBL" id="DYUD01000010">
    <property type="protein sequence ID" value="HJG88320.1"/>
    <property type="molecule type" value="Genomic_DNA"/>
</dbReference>
<evidence type="ECO:0000256" key="1">
    <source>
        <dbReference type="ARBA" id="ARBA00004442"/>
    </source>
</evidence>
<comment type="subcellular location">
    <subcellularLocation>
        <location evidence="1">Cell outer membrane</location>
    </subcellularLocation>
</comment>
<evidence type="ECO:0000256" key="8">
    <source>
        <dbReference type="SAM" id="SignalP"/>
    </source>
</evidence>
<keyword evidence="5" id="KW-0812">Transmembrane</keyword>
<evidence type="ECO:0000256" key="4">
    <source>
        <dbReference type="ARBA" id="ARBA00022452"/>
    </source>
</evidence>
<feature type="signal peptide" evidence="8">
    <location>
        <begin position="1"/>
        <end position="18"/>
    </location>
</feature>
<accession>A0A921MPV3</accession>
<protein>
    <submittedName>
        <fullName evidence="9">TolC family protein</fullName>
    </submittedName>
</protein>
<evidence type="ECO:0000313" key="9">
    <source>
        <dbReference type="EMBL" id="HJG88320.1"/>
    </source>
</evidence>
<dbReference type="RefSeq" id="WP_273305381.1">
    <property type="nucleotide sequence ID" value="NZ_DYUD01000010.1"/>
</dbReference>
<evidence type="ECO:0000256" key="3">
    <source>
        <dbReference type="ARBA" id="ARBA00022448"/>
    </source>
</evidence>
<dbReference type="SUPFAM" id="SSF56954">
    <property type="entry name" value="Outer membrane efflux proteins (OEP)"/>
    <property type="match status" value="1"/>
</dbReference>
<gene>
    <name evidence="9" type="ORF">K8U91_02420</name>
</gene>
<reference evidence="9" key="2">
    <citation type="submission" date="2021-09" db="EMBL/GenBank/DDBJ databases">
        <authorList>
            <person name="Gilroy R."/>
        </authorList>
    </citation>
    <scope>NUCLEOTIDE SEQUENCE</scope>
    <source>
        <strain evidence="9">CHK121-7720</strain>
    </source>
</reference>
<dbReference type="InterPro" id="IPR003423">
    <property type="entry name" value="OMP_efflux"/>
</dbReference>
<dbReference type="GO" id="GO:0015562">
    <property type="term" value="F:efflux transmembrane transporter activity"/>
    <property type="evidence" value="ECO:0007669"/>
    <property type="project" value="InterPro"/>
</dbReference>
<dbReference type="AlphaFoldDB" id="A0A921MPV3"/>
<dbReference type="GO" id="GO:1990281">
    <property type="term" value="C:efflux pump complex"/>
    <property type="evidence" value="ECO:0007669"/>
    <property type="project" value="TreeGrafter"/>
</dbReference>
<keyword evidence="4" id="KW-1134">Transmembrane beta strand</keyword>